<keyword evidence="2" id="KW-1185">Reference proteome</keyword>
<dbReference type="RefSeq" id="XP_047843103.1">
    <property type="nucleotide sequence ID" value="XM_047987120.1"/>
</dbReference>
<gene>
    <name evidence="1" type="ORF">JDV02_005801</name>
</gene>
<protein>
    <submittedName>
        <fullName evidence="1">Uncharacterized protein</fullName>
    </submittedName>
</protein>
<dbReference type="AlphaFoldDB" id="A0A9Q8VCA4"/>
<evidence type="ECO:0000313" key="2">
    <source>
        <dbReference type="Proteomes" id="UP000829364"/>
    </source>
</evidence>
<dbReference type="EMBL" id="CP086358">
    <property type="protein sequence ID" value="UNI19622.1"/>
    <property type="molecule type" value="Genomic_DNA"/>
</dbReference>
<sequence length="199" mass="22355">MARAAAPHIWINGFPGVGKLAVARELQRLMPGSVLIDNHQLIDVVDLPRDHPDYTAQRERVRLEAFDKWVHPQTDSQSACGDIAEQLRQTVIFTDCLSDDAIGVAWAQGHQAAANKAGRPFLPIYLICSRDENLKRVVNPERTRGGRKKLVDIDIMTRFLDKLSIYRFPALGVEINTTSLEPPAAAREIVRALEERVQR</sequence>
<organism evidence="1 2">
    <name type="scientific">Purpureocillium takamizusanense</name>
    <dbReference type="NCBI Taxonomy" id="2060973"/>
    <lineage>
        <taxon>Eukaryota</taxon>
        <taxon>Fungi</taxon>
        <taxon>Dikarya</taxon>
        <taxon>Ascomycota</taxon>
        <taxon>Pezizomycotina</taxon>
        <taxon>Sordariomycetes</taxon>
        <taxon>Hypocreomycetidae</taxon>
        <taxon>Hypocreales</taxon>
        <taxon>Ophiocordycipitaceae</taxon>
        <taxon>Purpureocillium</taxon>
    </lineage>
</organism>
<dbReference type="Proteomes" id="UP000829364">
    <property type="component" value="Chromosome 5"/>
</dbReference>
<reference evidence="1" key="1">
    <citation type="submission" date="2021-11" db="EMBL/GenBank/DDBJ databases">
        <title>Purpureocillium_takamizusanense_genome.</title>
        <authorList>
            <person name="Nguyen N.-H."/>
        </authorList>
    </citation>
    <scope>NUCLEOTIDE SEQUENCE</scope>
    <source>
        <strain evidence="1">PT3</strain>
    </source>
</reference>
<name>A0A9Q8VCA4_9HYPO</name>
<evidence type="ECO:0000313" key="1">
    <source>
        <dbReference type="EMBL" id="UNI19622.1"/>
    </source>
</evidence>
<dbReference type="InterPro" id="IPR027417">
    <property type="entry name" value="P-loop_NTPase"/>
</dbReference>
<dbReference type="SUPFAM" id="SSF52540">
    <property type="entry name" value="P-loop containing nucleoside triphosphate hydrolases"/>
    <property type="match status" value="1"/>
</dbReference>
<dbReference type="Gene3D" id="3.40.50.300">
    <property type="entry name" value="P-loop containing nucleotide triphosphate hydrolases"/>
    <property type="match status" value="1"/>
</dbReference>
<dbReference type="KEGG" id="ptkz:JDV02_005801"/>
<proteinExistence type="predicted"/>
<dbReference type="GeneID" id="72067750"/>
<dbReference type="Pfam" id="PF13238">
    <property type="entry name" value="AAA_18"/>
    <property type="match status" value="1"/>
</dbReference>
<accession>A0A9Q8VCA4</accession>